<name>A0A1I3IWY4_9RHOB</name>
<dbReference type="OrthoDB" id="9795156at2"/>
<dbReference type="InterPro" id="IPR052891">
    <property type="entry name" value="DNA-3mA_glycosylase"/>
</dbReference>
<evidence type="ECO:0000313" key="2">
    <source>
        <dbReference type="Proteomes" id="UP000199630"/>
    </source>
</evidence>
<gene>
    <name evidence="1" type="ORF">SAMN04487991_0161</name>
</gene>
<dbReference type="AlphaFoldDB" id="A0A1I3IWY4"/>
<evidence type="ECO:0000313" key="1">
    <source>
        <dbReference type="EMBL" id="SFI52457.1"/>
    </source>
</evidence>
<accession>A0A1I3IWY4</accession>
<dbReference type="PANTHER" id="PTHR30037">
    <property type="entry name" value="DNA-3-METHYLADENINE GLYCOSYLASE 1"/>
    <property type="match status" value="1"/>
</dbReference>
<dbReference type="Pfam" id="PF03352">
    <property type="entry name" value="Adenine_glyco"/>
    <property type="match status" value="1"/>
</dbReference>
<dbReference type="InterPro" id="IPR005019">
    <property type="entry name" value="Adenine_glyco"/>
</dbReference>
<sequence>MRSYQEILDIAAARKGGVAAVLDHVRVPKTPEALAAIPGDRWLAEMARHIFQTGMSWKVVEAKWPGIEAAFEGFDVTRIAHMSEDWFDALLKDTRIIRSGAKLRAIQENAEFIARVDAEEGGFARKIAQWPAEDYFGLLDWLKDNGARLGGNTGAYTLRMMGRDGFMLSKDVVARLIAEGIIDKAPTSKPAKRAVQEAFNSWRAESGETFNTISSVLAQSIDG</sequence>
<proteinExistence type="predicted"/>
<organism evidence="1 2">
    <name type="scientific">Celeribacter neptunius</name>
    <dbReference type="NCBI Taxonomy" id="588602"/>
    <lineage>
        <taxon>Bacteria</taxon>
        <taxon>Pseudomonadati</taxon>
        <taxon>Pseudomonadota</taxon>
        <taxon>Alphaproteobacteria</taxon>
        <taxon>Rhodobacterales</taxon>
        <taxon>Roseobacteraceae</taxon>
        <taxon>Celeribacter</taxon>
    </lineage>
</organism>
<dbReference type="GO" id="GO:0008725">
    <property type="term" value="F:DNA-3-methyladenine glycosylase activity"/>
    <property type="evidence" value="ECO:0007669"/>
    <property type="project" value="InterPro"/>
</dbReference>
<dbReference type="GO" id="GO:0006284">
    <property type="term" value="P:base-excision repair"/>
    <property type="evidence" value="ECO:0007669"/>
    <property type="project" value="InterPro"/>
</dbReference>
<reference evidence="2" key="1">
    <citation type="submission" date="2016-10" db="EMBL/GenBank/DDBJ databases">
        <authorList>
            <person name="Varghese N."/>
            <person name="Submissions S."/>
        </authorList>
    </citation>
    <scope>NUCLEOTIDE SEQUENCE [LARGE SCALE GENOMIC DNA]</scope>
    <source>
        <strain evidence="2">DSM 26471</strain>
    </source>
</reference>
<dbReference type="InterPro" id="IPR011257">
    <property type="entry name" value="DNA_glycosylase"/>
</dbReference>
<dbReference type="SUPFAM" id="SSF48150">
    <property type="entry name" value="DNA-glycosylase"/>
    <property type="match status" value="1"/>
</dbReference>
<protein>
    <submittedName>
        <fullName evidence="1">DNA-3-methyladenine glycosylase I</fullName>
    </submittedName>
</protein>
<keyword evidence="2" id="KW-1185">Reference proteome</keyword>
<dbReference type="Proteomes" id="UP000199630">
    <property type="component" value="Unassembled WGS sequence"/>
</dbReference>
<dbReference type="STRING" id="588602.SAMN04487991_0161"/>
<dbReference type="Gene3D" id="1.10.340.30">
    <property type="entry name" value="Hypothetical protein, domain 2"/>
    <property type="match status" value="1"/>
</dbReference>
<dbReference type="EMBL" id="FORH01000001">
    <property type="protein sequence ID" value="SFI52457.1"/>
    <property type="molecule type" value="Genomic_DNA"/>
</dbReference>
<dbReference type="RefSeq" id="WP_090055725.1">
    <property type="nucleotide sequence ID" value="NZ_FORH01000001.1"/>
</dbReference>
<dbReference type="PANTHER" id="PTHR30037:SF3">
    <property type="entry name" value="BLR0857 PROTEIN"/>
    <property type="match status" value="1"/>
</dbReference>